<evidence type="ECO:0000313" key="1">
    <source>
        <dbReference type="Proteomes" id="UP000050792"/>
    </source>
</evidence>
<name>A0AA85EJQ3_9TREM</name>
<dbReference type="AlphaFoldDB" id="A0AA85EJQ3"/>
<keyword evidence="1" id="KW-1185">Reference proteome</keyword>
<accession>A0AA85EJQ3</accession>
<dbReference type="WBParaSite" id="SRDH1_11110.1">
    <property type="protein sequence ID" value="SRDH1_11110.1"/>
    <property type="gene ID" value="SRDH1_11110"/>
</dbReference>
<proteinExistence type="predicted"/>
<sequence length="175" mass="20371">MVKLRFFGITSMYYKSNTSDHYNEVAMEPVMERLDIHSDFDAFEDYMKWFEIWTVTKEDVEDANVVAHFPAFIGKEAYSLINTLTFSGKPISLPYAALKKLLLDYVKYTSFERVKGGKFHKMIHQGIKNSTTLLRHPNTMRTQGYADNSLRSCDDGRENGHKFGQFLSRGKFHQF</sequence>
<dbReference type="Proteomes" id="UP000050792">
    <property type="component" value="Unassembled WGS sequence"/>
</dbReference>
<protein>
    <submittedName>
        <fullName evidence="2">Uncharacterized protein</fullName>
    </submittedName>
</protein>
<reference evidence="2" key="2">
    <citation type="submission" date="2023-11" db="UniProtKB">
        <authorList>
            <consortium name="WormBaseParasite"/>
        </authorList>
    </citation>
    <scope>IDENTIFICATION</scope>
</reference>
<organism evidence="1 2">
    <name type="scientific">Schistosoma rodhaini</name>
    <dbReference type="NCBI Taxonomy" id="6188"/>
    <lineage>
        <taxon>Eukaryota</taxon>
        <taxon>Metazoa</taxon>
        <taxon>Spiralia</taxon>
        <taxon>Lophotrochozoa</taxon>
        <taxon>Platyhelminthes</taxon>
        <taxon>Trematoda</taxon>
        <taxon>Digenea</taxon>
        <taxon>Strigeidida</taxon>
        <taxon>Schistosomatoidea</taxon>
        <taxon>Schistosomatidae</taxon>
        <taxon>Schistosoma</taxon>
    </lineage>
</organism>
<evidence type="ECO:0000313" key="2">
    <source>
        <dbReference type="WBParaSite" id="SRDH1_11110.1"/>
    </source>
</evidence>
<reference evidence="1" key="1">
    <citation type="submission" date="2022-06" db="EMBL/GenBank/DDBJ databases">
        <authorList>
            <person name="Berger JAMES D."/>
            <person name="Berger JAMES D."/>
        </authorList>
    </citation>
    <scope>NUCLEOTIDE SEQUENCE [LARGE SCALE GENOMIC DNA]</scope>
</reference>